<keyword evidence="3" id="KW-0804">Transcription</keyword>
<evidence type="ECO:0000313" key="5">
    <source>
        <dbReference type="EMBL" id="ABD25045.1"/>
    </source>
</evidence>
<dbReference type="Gene3D" id="3.30.70.920">
    <property type="match status" value="1"/>
</dbReference>
<dbReference type="PROSITE" id="PS50956">
    <property type="entry name" value="HTH_ASNC_2"/>
    <property type="match status" value="1"/>
</dbReference>
<dbReference type="Pfam" id="PF13412">
    <property type="entry name" value="HTH_24"/>
    <property type="match status" value="1"/>
</dbReference>
<dbReference type="InterPro" id="IPR036390">
    <property type="entry name" value="WH_DNA-bd_sf"/>
</dbReference>
<dbReference type="Gene3D" id="1.10.10.10">
    <property type="entry name" value="Winged helix-like DNA-binding domain superfamily/Winged helix DNA-binding domain"/>
    <property type="match status" value="1"/>
</dbReference>
<protein>
    <submittedName>
        <fullName evidence="5">Transcriptional regulator, AsnC family</fullName>
    </submittedName>
</protein>
<evidence type="ECO:0000259" key="4">
    <source>
        <dbReference type="PROSITE" id="PS50956"/>
    </source>
</evidence>
<dbReference type="HOGENOM" id="CLU_091233_0_3_5"/>
<keyword evidence="2" id="KW-0238">DNA-binding</keyword>
<evidence type="ECO:0000313" key="6">
    <source>
        <dbReference type="Proteomes" id="UP000009134"/>
    </source>
</evidence>
<dbReference type="PANTHER" id="PTHR30154">
    <property type="entry name" value="LEUCINE-RESPONSIVE REGULATORY PROTEIN"/>
    <property type="match status" value="1"/>
</dbReference>
<keyword evidence="1" id="KW-0805">Transcription regulation</keyword>
<dbReference type="GO" id="GO:0043565">
    <property type="term" value="F:sequence-specific DNA binding"/>
    <property type="evidence" value="ECO:0007669"/>
    <property type="project" value="InterPro"/>
</dbReference>
<organism evidence="5 6">
    <name type="scientific">Novosphingobium aromaticivorans (strain ATCC 700278 / DSM 12444 / CCUG 56034 / CIP 105152 / NBRC 16084 / F199)</name>
    <dbReference type="NCBI Taxonomy" id="279238"/>
    <lineage>
        <taxon>Bacteria</taxon>
        <taxon>Pseudomonadati</taxon>
        <taxon>Pseudomonadota</taxon>
        <taxon>Alphaproteobacteria</taxon>
        <taxon>Sphingomonadales</taxon>
        <taxon>Sphingomonadaceae</taxon>
        <taxon>Novosphingobium</taxon>
    </lineage>
</organism>
<dbReference type="SUPFAM" id="SSF46785">
    <property type="entry name" value="Winged helix' DNA-binding domain"/>
    <property type="match status" value="1"/>
</dbReference>
<gene>
    <name evidence="5" type="ordered locus">Saro_0598</name>
</gene>
<dbReference type="InterPro" id="IPR019887">
    <property type="entry name" value="Tscrpt_reg_AsnC/Lrp_C"/>
</dbReference>
<dbReference type="InterPro" id="IPR000485">
    <property type="entry name" value="AsnC-type_HTH_dom"/>
</dbReference>
<dbReference type="SMART" id="SM00344">
    <property type="entry name" value="HTH_ASNC"/>
    <property type="match status" value="1"/>
</dbReference>
<sequence>MGRANAASYRSNARIFCMDEIDRNILAQLQMDSGRSHADLAEVVHLSASQVSRRISRLQAEGVIRGQVALLDEQALGLQVEAFVAVAMASYAPDAVRAFHDRISALEEVLDCCATTGASDYLLRVVARDLRAYSRLMNEEILGHGDVASVRSSVVLDRIKRTTALPLGGP</sequence>
<dbReference type="InterPro" id="IPR036388">
    <property type="entry name" value="WH-like_DNA-bd_sf"/>
</dbReference>
<accession>Q2GAS8</accession>
<dbReference type="AlphaFoldDB" id="Q2GAS8"/>
<reference evidence="6" key="1">
    <citation type="submission" date="2006-01" db="EMBL/GenBank/DDBJ databases">
        <title>Complete sequence of Novosphingobium aromaticivorans DSM 12444.</title>
        <authorList>
            <consortium name="US DOE Joint Genome Institute"/>
            <person name="Copeland A."/>
            <person name="Lucas S."/>
            <person name="Lapidus A."/>
            <person name="Barry K."/>
            <person name="Detter J.C."/>
            <person name="Glavina T."/>
            <person name="Hammon N."/>
            <person name="Israni S."/>
            <person name="Pitluck S."/>
            <person name="Chain P."/>
            <person name="Malfatti S."/>
            <person name="Shin M."/>
            <person name="Vergez L."/>
            <person name="Schmutz J."/>
            <person name="Larimer F."/>
            <person name="Land M."/>
            <person name="Kyrpides N."/>
            <person name="Ivanova N."/>
            <person name="Fredrickson J."/>
            <person name="Balkwill D."/>
            <person name="Romine M.F."/>
            <person name="Richardson P."/>
        </authorList>
    </citation>
    <scope>NUCLEOTIDE SEQUENCE [LARGE SCALE GENOMIC DNA]</scope>
    <source>
        <strain evidence="6">ATCC 700278 / DSM 12444 / CCUG 56034 / CIP 105152 / NBRC 16084 / F199</strain>
    </source>
</reference>
<dbReference type="PRINTS" id="PR00033">
    <property type="entry name" value="HTHASNC"/>
</dbReference>
<name>Q2GAS8_NOVAD</name>
<dbReference type="SUPFAM" id="SSF54909">
    <property type="entry name" value="Dimeric alpha+beta barrel"/>
    <property type="match status" value="1"/>
</dbReference>
<dbReference type="eggNOG" id="COG1522">
    <property type="taxonomic scope" value="Bacteria"/>
</dbReference>
<dbReference type="GO" id="GO:0043200">
    <property type="term" value="P:response to amino acid"/>
    <property type="evidence" value="ECO:0007669"/>
    <property type="project" value="TreeGrafter"/>
</dbReference>
<feature type="domain" description="HTH asnC-type" evidence="4">
    <location>
        <begin position="18"/>
        <end position="79"/>
    </location>
</feature>
<dbReference type="KEGG" id="nar:Saro_0598"/>
<keyword evidence="6" id="KW-1185">Reference proteome</keyword>
<dbReference type="InterPro" id="IPR019888">
    <property type="entry name" value="Tscrpt_reg_AsnC-like"/>
</dbReference>
<proteinExistence type="predicted"/>
<dbReference type="Proteomes" id="UP000009134">
    <property type="component" value="Chromosome"/>
</dbReference>
<evidence type="ECO:0000256" key="3">
    <source>
        <dbReference type="ARBA" id="ARBA00023163"/>
    </source>
</evidence>
<dbReference type="PANTHER" id="PTHR30154:SF46">
    <property type="entry name" value="TRANSCRIPTIONAL REGULATORY PROTEIN"/>
    <property type="match status" value="1"/>
</dbReference>
<dbReference type="Pfam" id="PF01037">
    <property type="entry name" value="AsnC_trans_reg"/>
    <property type="match status" value="1"/>
</dbReference>
<dbReference type="STRING" id="279238.Saro_0598"/>
<dbReference type="InterPro" id="IPR011008">
    <property type="entry name" value="Dimeric_a/b-barrel"/>
</dbReference>
<dbReference type="EMBL" id="CP000248">
    <property type="protein sequence ID" value="ABD25045.1"/>
    <property type="molecule type" value="Genomic_DNA"/>
</dbReference>
<evidence type="ECO:0000256" key="1">
    <source>
        <dbReference type="ARBA" id="ARBA00023015"/>
    </source>
</evidence>
<dbReference type="GO" id="GO:0005829">
    <property type="term" value="C:cytosol"/>
    <property type="evidence" value="ECO:0007669"/>
    <property type="project" value="TreeGrafter"/>
</dbReference>
<evidence type="ECO:0000256" key="2">
    <source>
        <dbReference type="ARBA" id="ARBA00023125"/>
    </source>
</evidence>